<dbReference type="GO" id="GO:0017056">
    <property type="term" value="F:structural constituent of nuclear pore"/>
    <property type="evidence" value="ECO:0007669"/>
    <property type="project" value="TreeGrafter"/>
</dbReference>
<evidence type="ECO:0000256" key="2">
    <source>
        <dbReference type="ARBA" id="ARBA00005573"/>
    </source>
</evidence>
<dbReference type="Proteomes" id="UP000789508">
    <property type="component" value="Unassembled WGS sequence"/>
</dbReference>
<keyword evidence="6 9" id="KW-0811">Translocation</keyword>
<evidence type="ECO:0000256" key="5">
    <source>
        <dbReference type="ARBA" id="ARBA00022927"/>
    </source>
</evidence>
<evidence type="ECO:0000256" key="9">
    <source>
        <dbReference type="RuleBase" id="RU365073"/>
    </source>
</evidence>
<dbReference type="EMBL" id="CAJVPS010000174">
    <property type="protein sequence ID" value="CAG8460838.1"/>
    <property type="molecule type" value="Genomic_DNA"/>
</dbReference>
<proteinExistence type="inferred from homology"/>
<evidence type="ECO:0000256" key="6">
    <source>
        <dbReference type="ARBA" id="ARBA00023010"/>
    </source>
</evidence>
<accession>A0A9N8VQG4</accession>
<dbReference type="AlphaFoldDB" id="A0A9N8VQG4"/>
<dbReference type="OrthoDB" id="17644at2759"/>
<dbReference type="PANTHER" id="PTHR13373:SF21">
    <property type="entry name" value="NUCLEAR PORE COMPLEX PROTEIN NUP85"/>
    <property type="match status" value="1"/>
</dbReference>
<protein>
    <recommendedName>
        <fullName evidence="9">Nuclear pore complex protein Nup85</fullName>
    </recommendedName>
</protein>
<comment type="similarity">
    <text evidence="2 9">Belongs to the nucleoporin Nup85 family.</text>
</comment>
<comment type="function">
    <text evidence="9">Functions as a component of the nuclear pore complex (NPC).</text>
</comment>
<keyword evidence="4 9" id="KW-0509">mRNA transport</keyword>
<evidence type="ECO:0000313" key="11">
    <source>
        <dbReference type="Proteomes" id="UP000789508"/>
    </source>
</evidence>
<dbReference type="GO" id="GO:0045893">
    <property type="term" value="P:positive regulation of DNA-templated transcription"/>
    <property type="evidence" value="ECO:0007669"/>
    <property type="project" value="TreeGrafter"/>
</dbReference>
<keyword evidence="11" id="KW-1185">Reference proteome</keyword>
<keyword evidence="9" id="KW-0472">Membrane</keyword>
<name>A0A9N8VQG4_9GLOM</name>
<dbReference type="PANTHER" id="PTHR13373">
    <property type="entry name" value="FROUNT PROTEIN-RELATED"/>
    <property type="match status" value="1"/>
</dbReference>
<dbReference type="GO" id="GO:0006606">
    <property type="term" value="P:protein import into nucleus"/>
    <property type="evidence" value="ECO:0007669"/>
    <property type="project" value="TreeGrafter"/>
</dbReference>
<gene>
    <name evidence="10" type="ORF">ALEPTO_LOCUS1528</name>
</gene>
<evidence type="ECO:0000256" key="1">
    <source>
        <dbReference type="ARBA" id="ARBA00004567"/>
    </source>
</evidence>
<dbReference type="GO" id="GO:0031965">
    <property type="term" value="C:nuclear membrane"/>
    <property type="evidence" value="ECO:0007669"/>
    <property type="project" value="UniProtKB-UniRule"/>
</dbReference>
<dbReference type="GO" id="GO:0031080">
    <property type="term" value="C:nuclear pore outer ring"/>
    <property type="evidence" value="ECO:0007669"/>
    <property type="project" value="TreeGrafter"/>
</dbReference>
<dbReference type="GO" id="GO:0006406">
    <property type="term" value="P:mRNA export from nucleus"/>
    <property type="evidence" value="ECO:0007669"/>
    <property type="project" value="TreeGrafter"/>
</dbReference>
<evidence type="ECO:0000313" key="10">
    <source>
        <dbReference type="EMBL" id="CAG8460838.1"/>
    </source>
</evidence>
<organism evidence="10 11">
    <name type="scientific">Ambispora leptoticha</name>
    <dbReference type="NCBI Taxonomy" id="144679"/>
    <lineage>
        <taxon>Eukaryota</taxon>
        <taxon>Fungi</taxon>
        <taxon>Fungi incertae sedis</taxon>
        <taxon>Mucoromycota</taxon>
        <taxon>Glomeromycotina</taxon>
        <taxon>Glomeromycetes</taxon>
        <taxon>Archaeosporales</taxon>
        <taxon>Ambisporaceae</taxon>
        <taxon>Ambispora</taxon>
    </lineage>
</organism>
<keyword evidence="3 9" id="KW-0813">Transport</keyword>
<keyword evidence="8 9" id="KW-0539">Nucleus</keyword>
<comment type="subcellular location">
    <subcellularLocation>
        <location evidence="1 9">Nucleus</location>
        <location evidence="1 9">Nuclear pore complex</location>
    </subcellularLocation>
</comment>
<reference evidence="10" key="1">
    <citation type="submission" date="2021-06" db="EMBL/GenBank/DDBJ databases">
        <authorList>
            <person name="Kallberg Y."/>
            <person name="Tangrot J."/>
            <person name="Rosling A."/>
        </authorList>
    </citation>
    <scope>NUCLEOTIDE SEQUENCE</scope>
    <source>
        <strain evidence="10">FL130A</strain>
    </source>
</reference>
<evidence type="ECO:0000256" key="3">
    <source>
        <dbReference type="ARBA" id="ARBA00022448"/>
    </source>
</evidence>
<comment type="caution">
    <text evidence="10">The sequence shown here is derived from an EMBL/GenBank/DDBJ whole genome shotgun (WGS) entry which is preliminary data.</text>
</comment>
<evidence type="ECO:0000256" key="8">
    <source>
        <dbReference type="ARBA" id="ARBA00023242"/>
    </source>
</evidence>
<dbReference type="Pfam" id="PF07575">
    <property type="entry name" value="Nucleopor_Nup85"/>
    <property type="match status" value="1"/>
</dbReference>
<evidence type="ECO:0000256" key="4">
    <source>
        <dbReference type="ARBA" id="ARBA00022816"/>
    </source>
</evidence>
<keyword evidence="5 9" id="KW-0653">Protein transport</keyword>
<evidence type="ECO:0000256" key="7">
    <source>
        <dbReference type="ARBA" id="ARBA00023132"/>
    </source>
</evidence>
<dbReference type="InterPro" id="IPR011502">
    <property type="entry name" value="Nucleoporin_Nup85"/>
</dbReference>
<keyword evidence="7 9" id="KW-0906">Nuclear pore complex</keyword>
<comment type="subunit">
    <text evidence="9">Component of the nuclear pore complex (NPC).</text>
</comment>
<sequence length="648" mass="75350">MYGIEQDTLGVAFNPTPTNIVTYYLARKYPKEQVEEEENEQPNGKIYINPLNSIESWQKSLYNDVHSLFIQTQKIASNELATNVGDAFQNSSLRSTLYQITRDYSSILEDHTKNLRKQDYDIKQIMEIFSTWEICRILFFSPRRKSTDLASDLVCWVNTFLPPSELTFEEEQQLETISQPQNEPLFRDRLINLVLRGDIRAKELLACCLTGDENDLSDRAIHSVLQTLNNKPQAKDYEEDQLNLQDKELQSLLDVILDIMRGSETAILDNCFSWAESLGCLLLHRLPTADYTELCIVLNKCLEGKSLKDEGDFQKAIIKFLFQEIDQGLILCLNVDLWLSAHLSDVFSKFAKIGTIPHPKTSSGVPFKDWLFAFRESCILDYGELLAGHSTLWSIAFDYFKYCPKYGIDYIQQLIVKIPMDTETKIHKILDICKRYDLREESKTICKIVARKFLREKRYTPSLFYFAKANDKIQIRLIAHQFLNNVIDTGELKFEKVIESLPLQEIADTSLNFLSQYCEFHHLLQERSFETAKNLLMNLIKSQASPKYFWPVLLLNTLPLLRQEGEKSKSVFTREDIFEILCILEEITSFHENNQEFEKSMRCIMKWHTRDNGYDEIDDKLKIVRLRLAHDSAKAFTAKRNPTSNDLL</sequence>